<comment type="caution">
    <text evidence="1">The sequence shown here is derived from an EMBL/GenBank/DDBJ whole genome shotgun (WGS) entry which is preliminary data.</text>
</comment>
<proteinExistence type="predicted"/>
<sequence>MFRTAFWCLMFIPLRALAFDCYVTLVKDNCWTNYDVTVTVTDSATGNAVLTLTAPKGQTFGRGTFQCQAEQTLAFSAQFSPVFWQSDAGKTWRGIRTLSLPKAPKPGELAWNLPICFSSAFSGVPLPPGASGNCACDFGSVPAIVIPAKSGG</sequence>
<evidence type="ECO:0000313" key="1">
    <source>
        <dbReference type="EMBL" id="KTC95869.1"/>
    </source>
</evidence>
<protein>
    <submittedName>
        <fullName evidence="1">Periplasmic protein</fullName>
    </submittedName>
</protein>
<reference evidence="1 2" key="1">
    <citation type="submission" date="2015-11" db="EMBL/GenBank/DDBJ databases">
        <title>Genomic analysis of 38 Legionella species identifies large and diverse effector repertoires.</title>
        <authorList>
            <person name="Burstein D."/>
            <person name="Amaro F."/>
            <person name="Zusman T."/>
            <person name="Lifshitz Z."/>
            <person name="Cohen O."/>
            <person name="Gilbert J.A."/>
            <person name="Pupko T."/>
            <person name="Shuman H.A."/>
            <person name="Segal G."/>
        </authorList>
    </citation>
    <scope>NUCLEOTIDE SEQUENCE [LARGE SCALE GENOMIC DNA]</scope>
    <source>
        <strain evidence="1 2">ATCC 49504</strain>
    </source>
</reference>
<organism evidence="1 2">
    <name type="scientific">Legionella geestiana</name>
    <dbReference type="NCBI Taxonomy" id="45065"/>
    <lineage>
        <taxon>Bacteria</taxon>
        <taxon>Pseudomonadati</taxon>
        <taxon>Pseudomonadota</taxon>
        <taxon>Gammaproteobacteria</taxon>
        <taxon>Legionellales</taxon>
        <taxon>Legionellaceae</taxon>
        <taxon>Legionella</taxon>
    </lineage>
</organism>
<dbReference type="EMBL" id="LNYC01000077">
    <property type="protein sequence ID" value="KTC95869.1"/>
    <property type="molecule type" value="Genomic_DNA"/>
</dbReference>
<dbReference type="AlphaFoldDB" id="A0A0W0TK32"/>
<gene>
    <name evidence="1" type="ORF">Lgee_2249</name>
</gene>
<name>A0A0W0TK32_9GAMM</name>
<evidence type="ECO:0000313" key="2">
    <source>
        <dbReference type="Proteomes" id="UP000054785"/>
    </source>
</evidence>
<dbReference type="PATRIC" id="fig|45065.4.peg.2444"/>
<dbReference type="STRING" id="45065.Lgee_2249"/>
<dbReference type="RefSeq" id="WP_028386504.1">
    <property type="nucleotide sequence ID" value="NZ_CAAAHN010000003.1"/>
</dbReference>
<dbReference type="OrthoDB" id="5648361at2"/>
<accession>A0A0W0TK32</accession>
<keyword evidence="2" id="KW-1185">Reference proteome</keyword>
<dbReference type="Proteomes" id="UP000054785">
    <property type="component" value="Unassembled WGS sequence"/>
</dbReference>